<dbReference type="PATRIC" id="fig|1121439.3.peg.2172"/>
<dbReference type="InterPro" id="IPR000709">
    <property type="entry name" value="Leu_Ile_Val-bd"/>
</dbReference>
<keyword evidence="8" id="KW-1185">Reference proteome</keyword>
<dbReference type="AlphaFoldDB" id="S7T4F0"/>
<evidence type="ECO:0000256" key="3">
    <source>
        <dbReference type="ARBA" id="ARBA00022729"/>
    </source>
</evidence>
<evidence type="ECO:0000256" key="4">
    <source>
        <dbReference type="ARBA" id="ARBA00022970"/>
    </source>
</evidence>
<dbReference type="Pfam" id="PF13458">
    <property type="entry name" value="Peripla_BP_6"/>
    <property type="match status" value="1"/>
</dbReference>
<keyword evidence="3 5" id="KW-0732">Signal</keyword>
<dbReference type="EMBL" id="ATHI01000028">
    <property type="protein sequence ID" value="EPR31481.1"/>
    <property type="molecule type" value="Genomic_DNA"/>
</dbReference>
<comment type="similarity">
    <text evidence="1">Belongs to the leucine-binding protein family.</text>
</comment>
<feature type="signal peptide" evidence="5">
    <location>
        <begin position="1"/>
        <end position="22"/>
    </location>
</feature>
<dbReference type="CDD" id="cd06334">
    <property type="entry name" value="PBP1_ABC_ligand_binding-like"/>
    <property type="match status" value="1"/>
</dbReference>
<dbReference type="Gene3D" id="3.40.50.2300">
    <property type="match status" value="2"/>
</dbReference>
<feature type="domain" description="Leucine-binding protein" evidence="6">
    <location>
        <begin position="26"/>
        <end position="371"/>
    </location>
</feature>
<comment type="caution">
    <text evidence="7">The sequence shown here is derived from an EMBL/GenBank/DDBJ whole genome shotgun (WGS) entry which is preliminary data.</text>
</comment>
<dbReference type="eggNOG" id="COG0683">
    <property type="taxonomic scope" value="Bacteria"/>
</dbReference>
<evidence type="ECO:0000256" key="1">
    <source>
        <dbReference type="ARBA" id="ARBA00010062"/>
    </source>
</evidence>
<dbReference type="InterPro" id="IPR028081">
    <property type="entry name" value="Leu-bd"/>
</dbReference>
<dbReference type="SUPFAM" id="SSF53822">
    <property type="entry name" value="Periplasmic binding protein-like I"/>
    <property type="match status" value="1"/>
</dbReference>
<name>S7T4F0_9BACT</name>
<evidence type="ECO:0000313" key="8">
    <source>
        <dbReference type="Proteomes" id="UP000014975"/>
    </source>
</evidence>
<keyword evidence="2" id="KW-0813">Transport</keyword>
<dbReference type="PRINTS" id="PR00337">
    <property type="entry name" value="LEUILEVALBP"/>
</dbReference>
<accession>S7T4F0</accession>
<organism evidence="7 8">
    <name type="scientific">Alkalidesulfovibrio alkalitolerans DSM 16529</name>
    <dbReference type="NCBI Taxonomy" id="1121439"/>
    <lineage>
        <taxon>Bacteria</taxon>
        <taxon>Pseudomonadati</taxon>
        <taxon>Thermodesulfobacteriota</taxon>
        <taxon>Desulfovibrionia</taxon>
        <taxon>Desulfovibrionales</taxon>
        <taxon>Desulfovibrionaceae</taxon>
        <taxon>Alkalidesulfovibrio</taxon>
    </lineage>
</organism>
<dbReference type="Proteomes" id="UP000014975">
    <property type="component" value="Unassembled WGS sequence"/>
</dbReference>
<dbReference type="STRING" id="1121439.dsat_0805"/>
<reference evidence="7 8" key="1">
    <citation type="journal article" date="2013" name="Genome Announc.">
        <title>Draft genome sequences for three mercury-methylating, sulfate-reducing bacteria.</title>
        <authorList>
            <person name="Brown S.D."/>
            <person name="Hurt R.A.Jr."/>
            <person name="Gilmour C.C."/>
            <person name="Elias D.A."/>
        </authorList>
    </citation>
    <scope>NUCLEOTIDE SEQUENCE [LARGE SCALE GENOMIC DNA]</scope>
    <source>
        <strain evidence="7 8">DSM 16529</strain>
    </source>
</reference>
<dbReference type="GO" id="GO:0006865">
    <property type="term" value="P:amino acid transport"/>
    <property type="evidence" value="ECO:0007669"/>
    <property type="project" value="UniProtKB-KW"/>
</dbReference>
<feature type="chain" id="PRO_5004544829" evidence="5">
    <location>
        <begin position="23"/>
        <end position="390"/>
    </location>
</feature>
<protein>
    <submittedName>
        <fullName evidence="7">ABC transporter substrate binding protein</fullName>
    </submittedName>
</protein>
<evidence type="ECO:0000256" key="5">
    <source>
        <dbReference type="SAM" id="SignalP"/>
    </source>
</evidence>
<dbReference type="InterPro" id="IPR028082">
    <property type="entry name" value="Peripla_BP_I"/>
</dbReference>
<dbReference type="PANTHER" id="PTHR47235">
    <property type="entry name" value="BLR6548 PROTEIN"/>
    <property type="match status" value="1"/>
</dbReference>
<dbReference type="RefSeq" id="WP_020887502.1">
    <property type="nucleotide sequence ID" value="NZ_ATHI01000028.1"/>
</dbReference>
<evidence type="ECO:0000259" key="6">
    <source>
        <dbReference type="Pfam" id="PF13458"/>
    </source>
</evidence>
<sequence length="390" mass="42375">MKKYLIICLAACMLLAASAAMAADKTIRVGVLAALSGPTSDVGPSYANGIRDCANWLNETKYVPGHTFEIILQDYAYNAQQAITIYRRFTSKDKIVALQGWGTADTEALTQFVARDRVPTLSASYSAHLTDPSKTPYNFFISTDYTTQLRGGLQYLRDAWTESRAPRLALIYPDHPYGKAPIAGGKAFAREIGFEVVGEETVALGALDATAQLLAVRDMKPDFVWIGGTTSSTAVILKDAKKLDFSPTFLTNIWGVDENIFKLAGDAAEGVYTLQASAVYGADVPGMKIIEQATKGEPQMTHYIRGFASMLVMAEGARVAAAKGSVTGPTLKDALETLRDYDPMGLVPPVSFFPDDHRPSMSVMIYRIENGEFVLKGTPTLPRKAEWLGN</sequence>
<keyword evidence="4" id="KW-0029">Amino-acid transport</keyword>
<gene>
    <name evidence="7" type="ORF">dsat_0805</name>
</gene>
<evidence type="ECO:0000256" key="2">
    <source>
        <dbReference type="ARBA" id="ARBA00022448"/>
    </source>
</evidence>
<evidence type="ECO:0000313" key="7">
    <source>
        <dbReference type="EMBL" id="EPR31481.1"/>
    </source>
</evidence>
<dbReference type="OrthoDB" id="24024at2"/>
<proteinExistence type="inferred from homology"/>
<dbReference type="PANTHER" id="PTHR47235:SF1">
    <property type="entry name" value="BLR6548 PROTEIN"/>
    <property type="match status" value="1"/>
</dbReference>